<dbReference type="AlphaFoldDB" id="A0A0B2SGY0"/>
<reference evidence="1" key="1">
    <citation type="submission" date="2014-07" db="EMBL/GenBank/DDBJ databases">
        <title>Identification of a novel salt tolerance gene in wild soybean by whole-genome sequencing.</title>
        <authorList>
            <person name="Lam H.-M."/>
            <person name="Qi X."/>
            <person name="Li M.-W."/>
            <person name="Liu X."/>
            <person name="Xie M."/>
            <person name="Ni M."/>
            <person name="Xu X."/>
        </authorList>
    </citation>
    <scope>NUCLEOTIDE SEQUENCE [LARGE SCALE GENOMIC DNA]</scope>
    <source>
        <tissue evidence="1">Root</tissue>
    </source>
</reference>
<dbReference type="EMBL" id="KN643366">
    <property type="protein sequence ID" value="KHN44093.1"/>
    <property type="molecule type" value="Genomic_DNA"/>
</dbReference>
<gene>
    <name evidence="1" type="ORF">glysoja_031693</name>
</gene>
<dbReference type="Proteomes" id="UP000053555">
    <property type="component" value="Unassembled WGS sequence"/>
</dbReference>
<sequence>MASDSTGTSTSHGAKRKAVMIDVIDTQFDKLNTGLDKMAEAIGSGSVYAKKLSNAAKKQVNISKCQVIAI</sequence>
<proteinExistence type="predicted"/>
<name>A0A0B2SGY0_GLYSO</name>
<protein>
    <submittedName>
        <fullName evidence="1">Uncharacterized protein</fullName>
    </submittedName>
</protein>
<accession>A0A0B2SGY0</accession>
<evidence type="ECO:0000313" key="1">
    <source>
        <dbReference type="EMBL" id="KHN44093.1"/>
    </source>
</evidence>
<organism evidence="1">
    <name type="scientific">Glycine soja</name>
    <name type="common">Wild soybean</name>
    <dbReference type="NCBI Taxonomy" id="3848"/>
    <lineage>
        <taxon>Eukaryota</taxon>
        <taxon>Viridiplantae</taxon>
        <taxon>Streptophyta</taxon>
        <taxon>Embryophyta</taxon>
        <taxon>Tracheophyta</taxon>
        <taxon>Spermatophyta</taxon>
        <taxon>Magnoliopsida</taxon>
        <taxon>eudicotyledons</taxon>
        <taxon>Gunneridae</taxon>
        <taxon>Pentapetalae</taxon>
        <taxon>rosids</taxon>
        <taxon>fabids</taxon>
        <taxon>Fabales</taxon>
        <taxon>Fabaceae</taxon>
        <taxon>Papilionoideae</taxon>
        <taxon>50 kb inversion clade</taxon>
        <taxon>NPAAA clade</taxon>
        <taxon>indigoferoid/millettioid clade</taxon>
        <taxon>Phaseoleae</taxon>
        <taxon>Glycine</taxon>
        <taxon>Glycine subgen. Soja</taxon>
    </lineage>
</organism>